<comment type="caution">
    <text evidence="2">The sequence shown here is derived from an EMBL/GenBank/DDBJ whole genome shotgun (WGS) entry which is preliminary data.</text>
</comment>
<evidence type="ECO:0000256" key="1">
    <source>
        <dbReference type="SAM" id="MobiDB-lite"/>
    </source>
</evidence>
<reference evidence="2" key="1">
    <citation type="submission" date="2019-12" db="EMBL/GenBank/DDBJ databases">
        <title>Genome sequencing and annotation of Brassica cretica.</title>
        <authorList>
            <person name="Studholme D.J."/>
            <person name="Sarris P."/>
        </authorList>
    </citation>
    <scope>NUCLEOTIDE SEQUENCE</scope>
    <source>
        <strain evidence="2">PFS-109/04</strain>
        <tissue evidence="2">Leaf</tissue>
    </source>
</reference>
<evidence type="ECO:0000313" key="3">
    <source>
        <dbReference type="Proteomes" id="UP000712600"/>
    </source>
</evidence>
<organism evidence="2 3">
    <name type="scientific">Brassica cretica</name>
    <name type="common">Mustard</name>
    <dbReference type="NCBI Taxonomy" id="69181"/>
    <lineage>
        <taxon>Eukaryota</taxon>
        <taxon>Viridiplantae</taxon>
        <taxon>Streptophyta</taxon>
        <taxon>Embryophyta</taxon>
        <taxon>Tracheophyta</taxon>
        <taxon>Spermatophyta</taxon>
        <taxon>Magnoliopsida</taxon>
        <taxon>eudicotyledons</taxon>
        <taxon>Gunneridae</taxon>
        <taxon>Pentapetalae</taxon>
        <taxon>rosids</taxon>
        <taxon>malvids</taxon>
        <taxon>Brassicales</taxon>
        <taxon>Brassicaceae</taxon>
        <taxon>Brassiceae</taxon>
        <taxon>Brassica</taxon>
    </lineage>
</organism>
<feature type="region of interest" description="Disordered" evidence="1">
    <location>
        <begin position="37"/>
        <end position="77"/>
    </location>
</feature>
<feature type="compositionally biased region" description="Low complexity" evidence="1">
    <location>
        <begin position="65"/>
        <end position="77"/>
    </location>
</feature>
<dbReference type="Proteomes" id="UP000712600">
    <property type="component" value="Unassembled WGS sequence"/>
</dbReference>
<accession>A0A8S9QVT4</accession>
<name>A0A8S9QVT4_BRACR</name>
<gene>
    <name evidence="2" type="ORF">F2Q69_00013632</name>
</gene>
<protein>
    <submittedName>
        <fullName evidence="2">Uncharacterized protein</fullName>
    </submittedName>
</protein>
<feature type="compositionally biased region" description="Pro residues" evidence="1">
    <location>
        <begin position="38"/>
        <end position="51"/>
    </location>
</feature>
<dbReference type="EMBL" id="QGKX02000996">
    <property type="protein sequence ID" value="KAF3552831.1"/>
    <property type="molecule type" value="Genomic_DNA"/>
</dbReference>
<sequence>MRLLFSMGWMIRRQLLAPVVYLHRNFSLKANFRTHQSVPPPTPYVRPPAPFVQPQHPHHPRQHQAHPQNAAPAPDLL</sequence>
<dbReference type="AlphaFoldDB" id="A0A8S9QVT4"/>
<evidence type="ECO:0000313" key="2">
    <source>
        <dbReference type="EMBL" id="KAF3552831.1"/>
    </source>
</evidence>
<proteinExistence type="predicted"/>